<evidence type="ECO:0000313" key="3">
    <source>
        <dbReference type="Proteomes" id="UP000605992"/>
    </source>
</evidence>
<dbReference type="RefSeq" id="WP_239119523.1">
    <property type="nucleotide sequence ID" value="NZ_BOOR01000060.1"/>
</dbReference>
<reference evidence="2" key="1">
    <citation type="submission" date="2021-01" db="EMBL/GenBank/DDBJ databases">
        <title>Whole genome shotgun sequence of Planotetraspora thailandica NBRC 104271.</title>
        <authorList>
            <person name="Komaki H."/>
            <person name="Tamura T."/>
        </authorList>
    </citation>
    <scope>NUCLEOTIDE SEQUENCE</scope>
    <source>
        <strain evidence="2">NBRC 104271</strain>
    </source>
</reference>
<dbReference type="GO" id="GO:0000166">
    <property type="term" value="F:nucleotide binding"/>
    <property type="evidence" value="ECO:0007669"/>
    <property type="project" value="InterPro"/>
</dbReference>
<dbReference type="InterPro" id="IPR051317">
    <property type="entry name" value="Gfo/Idh/MocA_oxidoreduct"/>
</dbReference>
<gene>
    <name evidence="2" type="ORF">Pth03_64770</name>
</gene>
<evidence type="ECO:0000313" key="2">
    <source>
        <dbReference type="EMBL" id="GII58088.1"/>
    </source>
</evidence>
<proteinExistence type="predicted"/>
<keyword evidence="3" id="KW-1185">Reference proteome</keyword>
<dbReference type="Pfam" id="PF01408">
    <property type="entry name" value="GFO_IDH_MocA"/>
    <property type="match status" value="1"/>
</dbReference>
<sequence length="374" mass="41011">MDPLRVAVVGLGVMAQVVYLPLLARRRDVFKVCAVCDLDRNHAETLGRELSVPAYDDAAAMMDAGGFEAVIILTAGSHARLVKDALDRRYWVLCESPLAYSRAELNGIPGDARLMVGCAKQYDPATYRLQEELHKVGGAGAVRQMDISILHPSDESQLLFARARASRPVSERLAVQREADDEVLTAALGTDSERLRRLYAQVVLGGVGQELALMRLLFGVPATVDHVSVWPADVFPPSIEVSGVLLDSGCGRYGLRRHCLPSYPAYHETVAVHHEHGSLELDFLTPYLLNAPTTLTVTSRVGTTERKAVYRDIAEAFERQLIAFNRFVTEEEPPLTGIEGALADIGAAQRIIRRYAEWAGIPAKVERAEEEGAQ</sequence>
<dbReference type="InterPro" id="IPR036291">
    <property type="entry name" value="NAD(P)-bd_dom_sf"/>
</dbReference>
<organism evidence="2 3">
    <name type="scientific">Planotetraspora thailandica</name>
    <dbReference type="NCBI Taxonomy" id="487172"/>
    <lineage>
        <taxon>Bacteria</taxon>
        <taxon>Bacillati</taxon>
        <taxon>Actinomycetota</taxon>
        <taxon>Actinomycetes</taxon>
        <taxon>Streptosporangiales</taxon>
        <taxon>Streptosporangiaceae</taxon>
        <taxon>Planotetraspora</taxon>
    </lineage>
</organism>
<dbReference type="AlphaFoldDB" id="A0A8J3XZL2"/>
<accession>A0A8J3XZL2</accession>
<dbReference type="PANTHER" id="PTHR43708">
    <property type="entry name" value="CONSERVED EXPRESSED OXIDOREDUCTASE (EUROFUNG)"/>
    <property type="match status" value="1"/>
</dbReference>
<dbReference type="Proteomes" id="UP000605992">
    <property type="component" value="Unassembled WGS sequence"/>
</dbReference>
<feature type="domain" description="Gfo/Idh/MocA-like oxidoreductase N-terminal" evidence="1">
    <location>
        <begin position="4"/>
        <end position="105"/>
    </location>
</feature>
<dbReference type="EMBL" id="BOOR01000060">
    <property type="protein sequence ID" value="GII58088.1"/>
    <property type="molecule type" value="Genomic_DNA"/>
</dbReference>
<name>A0A8J3XZL2_9ACTN</name>
<protein>
    <recommendedName>
        <fullName evidence="1">Gfo/Idh/MocA-like oxidoreductase N-terminal domain-containing protein</fullName>
    </recommendedName>
</protein>
<evidence type="ECO:0000259" key="1">
    <source>
        <dbReference type="Pfam" id="PF01408"/>
    </source>
</evidence>
<dbReference type="SUPFAM" id="SSF51735">
    <property type="entry name" value="NAD(P)-binding Rossmann-fold domains"/>
    <property type="match status" value="1"/>
</dbReference>
<dbReference type="PANTHER" id="PTHR43708:SF4">
    <property type="entry name" value="OXIDOREDUCTASE YCEM-RELATED"/>
    <property type="match status" value="1"/>
</dbReference>
<comment type="caution">
    <text evidence="2">The sequence shown here is derived from an EMBL/GenBank/DDBJ whole genome shotgun (WGS) entry which is preliminary data.</text>
</comment>
<dbReference type="InterPro" id="IPR000683">
    <property type="entry name" value="Gfo/Idh/MocA-like_OxRdtase_N"/>
</dbReference>
<dbReference type="Gene3D" id="3.40.50.720">
    <property type="entry name" value="NAD(P)-binding Rossmann-like Domain"/>
    <property type="match status" value="1"/>
</dbReference>
<dbReference type="Gene3D" id="3.30.360.10">
    <property type="entry name" value="Dihydrodipicolinate Reductase, domain 2"/>
    <property type="match status" value="1"/>
</dbReference>